<dbReference type="GO" id="GO:0003824">
    <property type="term" value="F:catalytic activity"/>
    <property type="evidence" value="ECO:0007669"/>
    <property type="project" value="InterPro"/>
</dbReference>
<dbReference type="AlphaFoldDB" id="A0A502GG78"/>
<dbReference type="EMBL" id="RCZP01000002">
    <property type="protein sequence ID" value="TPG60310.1"/>
    <property type="molecule type" value="Genomic_DNA"/>
</dbReference>
<dbReference type="GO" id="GO:0030170">
    <property type="term" value="F:pyridoxal phosphate binding"/>
    <property type="evidence" value="ECO:0007669"/>
    <property type="project" value="InterPro"/>
</dbReference>
<evidence type="ECO:0000259" key="1">
    <source>
        <dbReference type="PROSITE" id="PS51340"/>
    </source>
</evidence>
<reference evidence="2 3" key="1">
    <citation type="journal article" date="2019" name="Environ. Microbiol.">
        <title>Species interactions and distinct microbial communities in high Arctic permafrost affected cryosols are associated with the CH4 and CO2 gas fluxes.</title>
        <authorList>
            <person name="Altshuler I."/>
            <person name="Hamel J."/>
            <person name="Turney S."/>
            <person name="Magnuson E."/>
            <person name="Levesque R."/>
            <person name="Greer C."/>
            <person name="Whyte L.G."/>
        </authorList>
    </citation>
    <scope>NUCLEOTIDE SEQUENCE [LARGE SCALE GENOMIC DNA]</scope>
    <source>
        <strain evidence="2 3">S9.3B</strain>
    </source>
</reference>
<dbReference type="SUPFAM" id="SSF50800">
    <property type="entry name" value="PK beta-barrel domain-like"/>
    <property type="match status" value="1"/>
</dbReference>
<dbReference type="OrthoDB" id="1550913at2"/>
<dbReference type="InterPro" id="IPR005302">
    <property type="entry name" value="MoCF_Sase_C"/>
</dbReference>
<accession>A0A502GG78</accession>
<sequence length="168" mass="17917">MLARLIDGPVAPGRLAWIGLRPARRAPVRAVEAARAERGQGLSGDRFASTRDGARQVTLIAAEQLRAIAGYLAREAVEPARLRRNLVVEGINLSALRNRRFRVGEVLLEWSGDCHPCSRMDEELGPGGYNAVRGHGGITARVIEGGALRLGDPVERLLGTPDGGGVLA</sequence>
<dbReference type="PANTHER" id="PTHR36930:SF1">
    <property type="entry name" value="MOSC DOMAIN-CONTAINING PROTEIN"/>
    <property type="match status" value="1"/>
</dbReference>
<dbReference type="PANTHER" id="PTHR36930">
    <property type="entry name" value="METAL-SULFUR CLUSTER BIOSYNTHESIS PROTEINS YUAD-RELATED"/>
    <property type="match status" value="1"/>
</dbReference>
<proteinExistence type="predicted"/>
<gene>
    <name evidence="2" type="ORF">EAH89_02715</name>
</gene>
<dbReference type="PROSITE" id="PS51340">
    <property type="entry name" value="MOSC"/>
    <property type="match status" value="1"/>
</dbReference>
<protein>
    <submittedName>
        <fullName evidence="2">MOSC domain-containing protein</fullName>
    </submittedName>
</protein>
<dbReference type="RefSeq" id="WP_140881240.1">
    <property type="nucleotide sequence ID" value="NZ_RCZP01000002.1"/>
</dbReference>
<dbReference type="Proteomes" id="UP000317078">
    <property type="component" value="Unassembled WGS sequence"/>
</dbReference>
<evidence type="ECO:0000313" key="2">
    <source>
        <dbReference type="EMBL" id="TPG60310.1"/>
    </source>
</evidence>
<organism evidence="2 3">
    <name type="scientific">Muricoccus nepalensis</name>
    <dbReference type="NCBI Taxonomy" id="1854500"/>
    <lineage>
        <taxon>Bacteria</taxon>
        <taxon>Pseudomonadati</taxon>
        <taxon>Pseudomonadota</taxon>
        <taxon>Alphaproteobacteria</taxon>
        <taxon>Acetobacterales</taxon>
        <taxon>Roseomonadaceae</taxon>
        <taxon>Muricoccus</taxon>
    </lineage>
</organism>
<name>A0A502GG78_9PROT</name>
<dbReference type="InterPro" id="IPR052716">
    <property type="entry name" value="MOSC_domain"/>
</dbReference>
<dbReference type="GO" id="GO:0030151">
    <property type="term" value="F:molybdenum ion binding"/>
    <property type="evidence" value="ECO:0007669"/>
    <property type="project" value="InterPro"/>
</dbReference>
<comment type="caution">
    <text evidence="2">The sequence shown here is derived from an EMBL/GenBank/DDBJ whole genome shotgun (WGS) entry which is preliminary data.</text>
</comment>
<feature type="domain" description="MOSC" evidence="1">
    <location>
        <begin position="28"/>
        <end position="157"/>
    </location>
</feature>
<keyword evidence="3" id="KW-1185">Reference proteome</keyword>
<evidence type="ECO:0000313" key="3">
    <source>
        <dbReference type="Proteomes" id="UP000317078"/>
    </source>
</evidence>
<dbReference type="InterPro" id="IPR011037">
    <property type="entry name" value="Pyrv_Knase-like_insert_dom_sf"/>
</dbReference>
<dbReference type="Gene3D" id="2.40.33.20">
    <property type="entry name" value="PK beta-barrel domain-like"/>
    <property type="match status" value="1"/>
</dbReference>
<dbReference type="Pfam" id="PF03473">
    <property type="entry name" value="MOSC"/>
    <property type="match status" value="1"/>
</dbReference>